<accession>A0ACB9EMY4</accession>
<keyword evidence="2" id="KW-1185">Reference proteome</keyword>
<comment type="caution">
    <text evidence="1">The sequence shown here is derived from an EMBL/GenBank/DDBJ whole genome shotgun (WGS) entry which is preliminary data.</text>
</comment>
<name>A0ACB9EMY4_9ASTR</name>
<reference evidence="2" key="1">
    <citation type="journal article" date="2022" name="Mol. Ecol. Resour.">
        <title>The genomes of chicory, endive, great burdock and yacon provide insights into Asteraceae palaeo-polyploidization history and plant inulin production.</title>
        <authorList>
            <person name="Fan W."/>
            <person name="Wang S."/>
            <person name="Wang H."/>
            <person name="Wang A."/>
            <person name="Jiang F."/>
            <person name="Liu H."/>
            <person name="Zhao H."/>
            <person name="Xu D."/>
            <person name="Zhang Y."/>
        </authorList>
    </citation>
    <scope>NUCLEOTIDE SEQUENCE [LARGE SCALE GENOMIC DNA]</scope>
    <source>
        <strain evidence="2">cv. Yunnan</strain>
    </source>
</reference>
<evidence type="ECO:0000313" key="2">
    <source>
        <dbReference type="Proteomes" id="UP001056120"/>
    </source>
</evidence>
<reference evidence="1 2" key="2">
    <citation type="journal article" date="2022" name="Mol. Ecol. Resour.">
        <title>The genomes of chicory, endive, great burdock and yacon provide insights into Asteraceae paleo-polyploidization history and plant inulin production.</title>
        <authorList>
            <person name="Fan W."/>
            <person name="Wang S."/>
            <person name="Wang H."/>
            <person name="Wang A."/>
            <person name="Jiang F."/>
            <person name="Liu H."/>
            <person name="Zhao H."/>
            <person name="Xu D."/>
            <person name="Zhang Y."/>
        </authorList>
    </citation>
    <scope>NUCLEOTIDE SEQUENCE [LARGE SCALE GENOMIC DNA]</scope>
    <source>
        <strain evidence="2">cv. Yunnan</strain>
        <tissue evidence="1">Leaves</tissue>
    </source>
</reference>
<dbReference type="EMBL" id="CM042034">
    <property type="protein sequence ID" value="KAI3760418.1"/>
    <property type="molecule type" value="Genomic_DNA"/>
</dbReference>
<gene>
    <name evidence="1" type="ORF">L1987_50813</name>
</gene>
<evidence type="ECO:0000313" key="1">
    <source>
        <dbReference type="EMBL" id="KAI3760418.1"/>
    </source>
</evidence>
<organism evidence="1 2">
    <name type="scientific">Smallanthus sonchifolius</name>
    <dbReference type="NCBI Taxonomy" id="185202"/>
    <lineage>
        <taxon>Eukaryota</taxon>
        <taxon>Viridiplantae</taxon>
        <taxon>Streptophyta</taxon>
        <taxon>Embryophyta</taxon>
        <taxon>Tracheophyta</taxon>
        <taxon>Spermatophyta</taxon>
        <taxon>Magnoliopsida</taxon>
        <taxon>eudicotyledons</taxon>
        <taxon>Gunneridae</taxon>
        <taxon>Pentapetalae</taxon>
        <taxon>asterids</taxon>
        <taxon>campanulids</taxon>
        <taxon>Asterales</taxon>
        <taxon>Asteraceae</taxon>
        <taxon>Asteroideae</taxon>
        <taxon>Heliantheae alliance</taxon>
        <taxon>Millerieae</taxon>
        <taxon>Smallanthus</taxon>
    </lineage>
</organism>
<sequence>MGRAKIAMEPINNHKKRKLTFNTRKQGLIKKATKLSTLCDVNVSSIICTDDQQNPQIHPPDFHKLHILIDLYKHNRCTYTGRVNFYGLSDYYIDRKMKIEEEVAKAKKKNLEAKYPLWFNFLDKFSETDLREFGLGLRRKIINKGVDPVGFYGVHDNLIMQSSNPNSLVNMMLNEVDDDVVCDGGSFWAQPPLMEDCFSTNQFLKQFLVPDFPSQVENTAMFNYLL</sequence>
<proteinExistence type="predicted"/>
<dbReference type="Proteomes" id="UP001056120">
    <property type="component" value="Linkage Group LG17"/>
</dbReference>
<protein>
    <submittedName>
        <fullName evidence="1">Uncharacterized protein</fullName>
    </submittedName>
</protein>